<gene>
    <name evidence="3" type="ORF">IMCC3135_12610</name>
</gene>
<proteinExistence type="predicted"/>
<dbReference type="PANTHER" id="PTHR43037:SF1">
    <property type="entry name" value="BLL1128 PROTEIN"/>
    <property type="match status" value="1"/>
</dbReference>
<dbReference type="Pfam" id="PF10503">
    <property type="entry name" value="Esterase_PHB"/>
    <property type="match status" value="1"/>
</dbReference>
<dbReference type="PANTHER" id="PTHR43037">
    <property type="entry name" value="UNNAMED PRODUCT-RELATED"/>
    <property type="match status" value="1"/>
</dbReference>
<dbReference type="InterPro" id="IPR029058">
    <property type="entry name" value="AB_hydrolase_fold"/>
</dbReference>
<dbReference type="GO" id="GO:0005576">
    <property type="term" value="C:extracellular region"/>
    <property type="evidence" value="ECO:0007669"/>
    <property type="project" value="InterPro"/>
</dbReference>
<dbReference type="EMBL" id="CP018632">
    <property type="protein sequence ID" value="ASJ72610.1"/>
    <property type="molecule type" value="Genomic_DNA"/>
</dbReference>
<dbReference type="NCBIfam" id="TIGR01840">
    <property type="entry name" value="esterase_phb"/>
    <property type="match status" value="1"/>
</dbReference>
<evidence type="ECO:0000313" key="3">
    <source>
        <dbReference type="EMBL" id="ASJ72610.1"/>
    </source>
</evidence>
<dbReference type="GO" id="GO:0016787">
    <property type="term" value="F:hydrolase activity"/>
    <property type="evidence" value="ECO:0007669"/>
    <property type="project" value="UniProtKB-KW"/>
</dbReference>
<dbReference type="SUPFAM" id="SSF53474">
    <property type="entry name" value="alpha/beta-Hydrolases"/>
    <property type="match status" value="1"/>
</dbReference>
<sequence>MFMQRQIARTKIIVSVTSNIDALLSQDTSIAPKGRSVDLVLPKSAGQIRRSRDYRVYLPAGYDGQTAMPMVMALHGCKQSHLEIQVVAGLDRIADREGFIVVYPSITSHTAFRSRNCWGWWMHRQRIRGSGEVGDLLQIVSAVSRDYAIDQDRLHVCGLSAGAAMSVVALANYSDVWKSGASVAGLAFGESARAVKYAKFVPVKYKPIMMLNRLLKRALVCEAPDLLIIQSAADKQVDLKASEILAQTWRTATSLSDEPTETASGKTQNTPWRYAQYADNEGRVRLGYFTVEGIKHGWIGGNAGKYSTTEGPNVSELICAFFSASQQALSPVESYCRPLVAQEQHLSVLR</sequence>
<dbReference type="AlphaFoldDB" id="A0A2Z2NUZ4"/>
<organism evidence="3 4">
    <name type="scientific">Granulosicoccus antarcticus IMCC3135</name>
    <dbReference type="NCBI Taxonomy" id="1192854"/>
    <lineage>
        <taxon>Bacteria</taxon>
        <taxon>Pseudomonadati</taxon>
        <taxon>Pseudomonadota</taxon>
        <taxon>Gammaproteobacteria</taxon>
        <taxon>Chromatiales</taxon>
        <taxon>Granulosicoccaceae</taxon>
        <taxon>Granulosicoccus</taxon>
    </lineage>
</organism>
<dbReference type="InterPro" id="IPR050955">
    <property type="entry name" value="Plant_Biomass_Hydrol_Est"/>
</dbReference>
<reference evidence="3 4" key="1">
    <citation type="submission" date="2016-12" db="EMBL/GenBank/DDBJ databases">
        <authorList>
            <person name="Song W.-J."/>
            <person name="Kurnit D.M."/>
        </authorList>
    </citation>
    <scope>NUCLEOTIDE SEQUENCE [LARGE SCALE GENOMIC DNA]</scope>
    <source>
        <strain evidence="3 4">IMCC3135</strain>
    </source>
</reference>
<accession>A0A2Z2NUZ4</accession>
<evidence type="ECO:0000256" key="2">
    <source>
        <dbReference type="ARBA" id="ARBA00022801"/>
    </source>
</evidence>
<keyword evidence="2" id="KW-0378">Hydrolase</keyword>
<evidence type="ECO:0000313" key="4">
    <source>
        <dbReference type="Proteomes" id="UP000250079"/>
    </source>
</evidence>
<keyword evidence="1" id="KW-0732">Signal</keyword>
<protein>
    <submittedName>
        <fullName evidence="3">Uncharacterized protein</fullName>
    </submittedName>
</protein>
<dbReference type="Proteomes" id="UP000250079">
    <property type="component" value="Chromosome"/>
</dbReference>
<evidence type="ECO:0000256" key="1">
    <source>
        <dbReference type="ARBA" id="ARBA00022729"/>
    </source>
</evidence>
<keyword evidence="4" id="KW-1185">Reference proteome</keyword>
<dbReference type="Gene3D" id="3.40.50.1820">
    <property type="entry name" value="alpha/beta hydrolase"/>
    <property type="match status" value="1"/>
</dbReference>
<dbReference type="InterPro" id="IPR010126">
    <property type="entry name" value="Esterase_phb"/>
</dbReference>
<dbReference type="KEGG" id="gai:IMCC3135_12610"/>
<name>A0A2Z2NUZ4_9GAMM</name>